<protein>
    <submittedName>
        <fullName evidence="5">L-rhamnose operon regulatory protein rhaS</fullName>
    </submittedName>
</protein>
<dbReference type="GO" id="GO:0003700">
    <property type="term" value="F:DNA-binding transcription factor activity"/>
    <property type="evidence" value="ECO:0007669"/>
    <property type="project" value="InterPro"/>
</dbReference>
<dbReference type="InterPro" id="IPR009057">
    <property type="entry name" value="Homeodomain-like_sf"/>
</dbReference>
<gene>
    <name evidence="5" type="primary">rhaS_1</name>
    <name evidence="5" type="ORF">NCTC11388_00505</name>
</gene>
<evidence type="ECO:0000259" key="4">
    <source>
        <dbReference type="PROSITE" id="PS01124"/>
    </source>
</evidence>
<dbReference type="PANTHER" id="PTHR43280:SF32">
    <property type="entry name" value="TRANSCRIPTIONAL REGULATORY PROTEIN"/>
    <property type="match status" value="1"/>
</dbReference>
<organism evidence="5 6">
    <name type="scientific">Sphingobacterium spiritivorum</name>
    <name type="common">Flavobacterium spiritivorum</name>
    <dbReference type="NCBI Taxonomy" id="258"/>
    <lineage>
        <taxon>Bacteria</taxon>
        <taxon>Pseudomonadati</taxon>
        <taxon>Bacteroidota</taxon>
        <taxon>Sphingobacteriia</taxon>
        <taxon>Sphingobacteriales</taxon>
        <taxon>Sphingobacteriaceae</taxon>
        <taxon>Sphingobacterium</taxon>
    </lineage>
</organism>
<dbReference type="PRINTS" id="PR00032">
    <property type="entry name" value="HTHARAC"/>
</dbReference>
<keyword evidence="3" id="KW-0804">Transcription</keyword>
<dbReference type="Pfam" id="PF12833">
    <property type="entry name" value="HTH_18"/>
    <property type="match status" value="1"/>
</dbReference>
<feature type="domain" description="HTH araC/xylS-type" evidence="4">
    <location>
        <begin position="183"/>
        <end position="281"/>
    </location>
</feature>
<proteinExistence type="predicted"/>
<evidence type="ECO:0000256" key="1">
    <source>
        <dbReference type="ARBA" id="ARBA00023015"/>
    </source>
</evidence>
<dbReference type="InterPro" id="IPR037923">
    <property type="entry name" value="HTH-like"/>
</dbReference>
<evidence type="ECO:0000313" key="6">
    <source>
        <dbReference type="Proteomes" id="UP000254893"/>
    </source>
</evidence>
<evidence type="ECO:0000313" key="5">
    <source>
        <dbReference type="EMBL" id="SUI98095.1"/>
    </source>
</evidence>
<dbReference type="SMART" id="SM00342">
    <property type="entry name" value="HTH_ARAC"/>
    <property type="match status" value="1"/>
</dbReference>
<dbReference type="EMBL" id="UGYW01000001">
    <property type="protein sequence ID" value="SUI98095.1"/>
    <property type="molecule type" value="Genomic_DNA"/>
</dbReference>
<dbReference type="SUPFAM" id="SSF46689">
    <property type="entry name" value="Homeodomain-like"/>
    <property type="match status" value="1"/>
</dbReference>
<dbReference type="SUPFAM" id="SSF51215">
    <property type="entry name" value="Regulatory protein AraC"/>
    <property type="match status" value="1"/>
</dbReference>
<dbReference type="InterPro" id="IPR020449">
    <property type="entry name" value="Tscrpt_reg_AraC-type_HTH"/>
</dbReference>
<keyword evidence="1" id="KW-0805">Transcription regulation</keyword>
<evidence type="ECO:0000256" key="3">
    <source>
        <dbReference type="ARBA" id="ARBA00023163"/>
    </source>
</evidence>
<evidence type="ECO:0000256" key="2">
    <source>
        <dbReference type="ARBA" id="ARBA00023125"/>
    </source>
</evidence>
<dbReference type="InterPro" id="IPR018060">
    <property type="entry name" value="HTH_AraC"/>
</dbReference>
<dbReference type="Gene3D" id="1.10.10.60">
    <property type="entry name" value="Homeodomain-like"/>
    <property type="match status" value="1"/>
</dbReference>
<dbReference type="PROSITE" id="PS01124">
    <property type="entry name" value="HTH_ARAC_FAMILY_2"/>
    <property type="match status" value="1"/>
</dbReference>
<sequence length="282" mass="33407">MVTKEIFATLELKEFQFDSRSDYSLLYHGSHGKNKIEKAHKHDFFLLFLIEKGSGVHSIDFVDYPVSDFQIHILFPDQIHKWDLGEETSGYQLMISKRVFETFSTSMQFSFLLYQGHPVIQLSQPLFHDILFEYESLKRELALHPVYWDIVYSRSKLITQLVNREVERKFDDISLYRTNPILLRYHSLIDYYFKEEKTVTFYADKLNISANYLNILCKNNLQVTALYLIQTRTTLEAKRLLHSSQKSIKEITFELGFNDIAYFSNFFKGQTGVSPRQFREQL</sequence>
<dbReference type="AlphaFoldDB" id="A0A380BCG0"/>
<dbReference type="GO" id="GO:0043565">
    <property type="term" value="F:sequence-specific DNA binding"/>
    <property type="evidence" value="ECO:0007669"/>
    <property type="project" value="InterPro"/>
</dbReference>
<accession>A0A380BCG0</accession>
<dbReference type="PANTHER" id="PTHR43280">
    <property type="entry name" value="ARAC-FAMILY TRANSCRIPTIONAL REGULATOR"/>
    <property type="match status" value="1"/>
</dbReference>
<reference evidence="5 6" key="1">
    <citation type="submission" date="2018-06" db="EMBL/GenBank/DDBJ databases">
        <authorList>
            <consortium name="Pathogen Informatics"/>
            <person name="Doyle S."/>
        </authorList>
    </citation>
    <scope>NUCLEOTIDE SEQUENCE [LARGE SCALE GENOMIC DNA]</scope>
    <source>
        <strain evidence="5 6">NCTC11388</strain>
    </source>
</reference>
<name>A0A380BCG0_SPHSI</name>
<dbReference type="RefSeq" id="WP_115168951.1">
    <property type="nucleotide sequence ID" value="NZ_UGYW01000001.1"/>
</dbReference>
<keyword evidence="2" id="KW-0238">DNA-binding</keyword>
<dbReference type="Proteomes" id="UP000254893">
    <property type="component" value="Unassembled WGS sequence"/>
</dbReference>